<dbReference type="RefSeq" id="WP_144423040.1">
    <property type="nucleotide sequence ID" value="NZ_CXOJ01000045.1"/>
</dbReference>
<evidence type="ECO:0000313" key="1">
    <source>
        <dbReference type="EMBL" id="CTP88458.1"/>
    </source>
</evidence>
<evidence type="ECO:0000313" key="2">
    <source>
        <dbReference type="Proteomes" id="UP000045978"/>
    </source>
</evidence>
<sequence length="225" mass="23969">MAVSINKIQFLTNQGSGNPIFYCHGADVDHHPSLSASATGNHLAISTQIDLLFKVKKNPQLKDRVDIYMSVQAANMLGQEILALTSTISPRAWPASNANPHAAAGGRMMLPGILSSYYSKALQAKITTESGVSMSKLNCYVNIDEEMPHSTHIKMIGKEVHIGVALNPSVGTHDIAAGVKVNVPDSELQRGTGEANPIQKVSGFFTLELDKQVAAGLGQLLIGII</sequence>
<dbReference type="EMBL" id="CXOJ01000045">
    <property type="protein sequence ID" value="CTP88458.1"/>
    <property type="molecule type" value="Genomic_DNA"/>
</dbReference>
<proteinExistence type="predicted"/>
<organism evidence="1 2">
    <name type="scientific">Xanthomonas graminis pv. phlei</name>
    <dbReference type="NCBI Taxonomy" id="487906"/>
    <lineage>
        <taxon>Bacteria</taxon>
        <taxon>Pseudomonadati</taxon>
        <taxon>Pseudomonadota</taxon>
        <taxon>Gammaproteobacteria</taxon>
        <taxon>Lysobacterales</taxon>
        <taxon>Lysobacteraceae</taxon>
        <taxon>Xanthomonas</taxon>
        <taxon>Xanthomonas translucens group</taxon>
        <taxon>Xanthomonas graminis</taxon>
    </lineage>
</organism>
<reference evidence="1 2" key="1">
    <citation type="submission" date="2015-07" db="EMBL/GenBank/DDBJ databases">
        <authorList>
            <person name="Noorani M."/>
        </authorList>
    </citation>
    <scope>NUCLEOTIDE SEQUENCE [LARGE SCALE GENOMIC DNA]</scope>
    <source>
        <strain evidence="1">LMG730</strain>
    </source>
</reference>
<name>A0A0K2ZS47_9XANT</name>
<dbReference type="Proteomes" id="UP000045978">
    <property type="component" value="Unassembled WGS sequence"/>
</dbReference>
<dbReference type="AlphaFoldDB" id="A0A0K2ZS47"/>
<accession>A0A0K2ZS47</accession>
<protein>
    <submittedName>
        <fullName evidence="1">Uncharacterized protein</fullName>
    </submittedName>
</protein>
<gene>
    <name evidence="1" type="ORF">XTPLMG730_2143</name>
</gene>